<evidence type="ECO:0000256" key="7">
    <source>
        <dbReference type="RuleBase" id="RU004020"/>
    </source>
</evidence>
<feature type="compositionally biased region" description="Polar residues" evidence="9">
    <location>
        <begin position="139"/>
        <end position="153"/>
    </location>
</feature>
<evidence type="ECO:0000256" key="8">
    <source>
        <dbReference type="SAM" id="Coils"/>
    </source>
</evidence>
<evidence type="ECO:0000256" key="2">
    <source>
        <dbReference type="ARBA" id="ARBA00006403"/>
    </source>
</evidence>
<reference evidence="11 12" key="1">
    <citation type="submission" date="2016-07" db="EMBL/GenBank/DDBJ databases">
        <title>Pervasive Adenine N6-methylation of Active Genes in Fungi.</title>
        <authorList>
            <consortium name="DOE Joint Genome Institute"/>
            <person name="Mondo S.J."/>
            <person name="Dannebaum R.O."/>
            <person name="Kuo R.C."/>
            <person name="Labutti K."/>
            <person name="Haridas S."/>
            <person name="Kuo A."/>
            <person name="Salamov A."/>
            <person name="Ahrendt S.R."/>
            <person name="Lipzen A."/>
            <person name="Sullivan W."/>
            <person name="Andreopoulos W.B."/>
            <person name="Clum A."/>
            <person name="Lindquist E."/>
            <person name="Daum C."/>
            <person name="Ramamoorthy G.K."/>
            <person name="Gryganskyi A."/>
            <person name="Culley D."/>
            <person name="Magnuson J.K."/>
            <person name="James T.Y."/>
            <person name="O'Malley M.A."/>
            <person name="Stajich J.E."/>
            <person name="Spatafora J.W."/>
            <person name="Visel A."/>
            <person name="Grigoriev I.V."/>
        </authorList>
    </citation>
    <scope>NUCLEOTIDE SEQUENCE [LARGE SCALE GENOMIC DNA]</scope>
    <source>
        <strain evidence="11 12">CBS 931.73</strain>
    </source>
</reference>
<evidence type="ECO:0000256" key="3">
    <source>
        <dbReference type="ARBA" id="ARBA00023015"/>
    </source>
</evidence>
<evidence type="ECO:0000256" key="6">
    <source>
        <dbReference type="ARBA" id="ARBA00023242"/>
    </source>
</evidence>
<dbReference type="Gene3D" id="1.10.10.10">
    <property type="entry name" value="Winged helix-like DNA-binding domain superfamily/Winged helix DNA-binding domain"/>
    <property type="match status" value="1"/>
</dbReference>
<keyword evidence="5" id="KW-0804">Transcription</keyword>
<dbReference type="STRING" id="1314790.A0A1Y1YN97"/>
<feature type="region of interest" description="Disordered" evidence="9">
    <location>
        <begin position="132"/>
        <end position="155"/>
    </location>
</feature>
<keyword evidence="3" id="KW-0805">Transcription regulation</keyword>
<dbReference type="PRINTS" id="PR00056">
    <property type="entry name" value="HSFDOMAIN"/>
</dbReference>
<gene>
    <name evidence="11" type="ORF">K493DRAFT_257201</name>
</gene>
<protein>
    <recommendedName>
        <fullName evidence="10">HSF-type DNA-binding domain-containing protein</fullName>
    </recommendedName>
</protein>
<feature type="domain" description="HSF-type DNA-binding" evidence="10">
    <location>
        <begin position="30"/>
        <end position="133"/>
    </location>
</feature>
<evidence type="ECO:0000313" key="12">
    <source>
        <dbReference type="Proteomes" id="UP000193498"/>
    </source>
</evidence>
<feature type="compositionally biased region" description="Polar residues" evidence="9">
    <location>
        <begin position="293"/>
        <end position="327"/>
    </location>
</feature>
<dbReference type="PANTHER" id="PTHR10015:SF427">
    <property type="entry name" value="HEAT SHOCK FACTOR PROTEIN"/>
    <property type="match status" value="1"/>
</dbReference>
<evidence type="ECO:0000256" key="4">
    <source>
        <dbReference type="ARBA" id="ARBA00023125"/>
    </source>
</evidence>
<comment type="subcellular location">
    <subcellularLocation>
        <location evidence="1">Nucleus</location>
    </subcellularLocation>
</comment>
<sequence length="360" mass="40789">MTKKTPLERGNSRSASRSPGKEDPNSTVKTQTAFVGKLYTMVEDPTIQNLISWSNSGKTFLVHEPTEFSKKVLPIYFKHNNWQSFVRQLNMYGFHKVNNVFHSNSPIDGQPWEFEHNDFRKGAKELLGNIKRKAPKANNPGTPSAEPTTQSKPIRSITPEAVVESDPRDEVIDHLTQKVDRLERNLAEMHRSHESLLSEVGSYKSAQEKSFQLIARMADMLQSLAKDDYDDWQAYRKRKIDTISDIKYEVASLMNPEATDLPRKETTNLSMNHPGSHQNIERRHLTPPFYPPSSANYSHSSLPSIQATHSYPLSPSSNPRDGKSTSPVFLPCTNITLPPLAEMASHGNYDMNTLKRPRFA</sequence>
<dbReference type="OrthoDB" id="60033at2759"/>
<dbReference type="Pfam" id="PF00447">
    <property type="entry name" value="HSF_DNA-bind"/>
    <property type="match status" value="1"/>
</dbReference>
<dbReference type="InterPro" id="IPR000232">
    <property type="entry name" value="HSF_DNA-bd"/>
</dbReference>
<comment type="caution">
    <text evidence="11">The sequence shown here is derived from an EMBL/GenBank/DDBJ whole genome shotgun (WGS) entry which is preliminary data.</text>
</comment>
<dbReference type="EMBL" id="MCFE01000096">
    <property type="protein sequence ID" value="ORX99510.1"/>
    <property type="molecule type" value="Genomic_DNA"/>
</dbReference>
<dbReference type="InterPro" id="IPR036390">
    <property type="entry name" value="WH_DNA-bd_sf"/>
</dbReference>
<feature type="compositionally biased region" description="Basic and acidic residues" evidence="9">
    <location>
        <begin position="1"/>
        <end position="11"/>
    </location>
</feature>
<comment type="similarity">
    <text evidence="2 7">Belongs to the HSF family.</text>
</comment>
<dbReference type="SMART" id="SM00415">
    <property type="entry name" value="HSF"/>
    <property type="match status" value="1"/>
</dbReference>
<feature type="region of interest" description="Disordered" evidence="9">
    <location>
        <begin position="257"/>
        <end position="329"/>
    </location>
</feature>
<dbReference type="InParanoid" id="A0A1Y1YN97"/>
<evidence type="ECO:0000256" key="9">
    <source>
        <dbReference type="SAM" id="MobiDB-lite"/>
    </source>
</evidence>
<organism evidence="11 12">
    <name type="scientific">Basidiobolus meristosporus CBS 931.73</name>
    <dbReference type="NCBI Taxonomy" id="1314790"/>
    <lineage>
        <taxon>Eukaryota</taxon>
        <taxon>Fungi</taxon>
        <taxon>Fungi incertae sedis</taxon>
        <taxon>Zoopagomycota</taxon>
        <taxon>Entomophthoromycotina</taxon>
        <taxon>Basidiobolomycetes</taxon>
        <taxon>Basidiobolales</taxon>
        <taxon>Basidiobolaceae</taxon>
        <taxon>Basidiobolus</taxon>
    </lineage>
</organism>
<keyword evidence="12" id="KW-1185">Reference proteome</keyword>
<accession>A0A1Y1YN97</accession>
<keyword evidence="8" id="KW-0175">Coiled coil</keyword>
<dbReference type="SUPFAM" id="SSF46785">
    <property type="entry name" value="Winged helix' DNA-binding domain"/>
    <property type="match status" value="1"/>
</dbReference>
<keyword evidence="4" id="KW-0238">DNA-binding</keyword>
<dbReference type="FunFam" id="1.10.10.10:FF:000027">
    <property type="entry name" value="Heat shock transcription factor 1"/>
    <property type="match status" value="1"/>
</dbReference>
<feature type="coiled-coil region" evidence="8">
    <location>
        <begin position="172"/>
        <end position="199"/>
    </location>
</feature>
<dbReference type="GO" id="GO:0043565">
    <property type="term" value="F:sequence-specific DNA binding"/>
    <property type="evidence" value="ECO:0007669"/>
    <property type="project" value="InterPro"/>
</dbReference>
<dbReference type="InterPro" id="IPR036388">
    <property type="entry name" value="WH-like_DNA-bd_sf"/>
</dbReference>
<dbReference type="GO" id="GO:0003700">
    <property type="term" value="F:DNA-binding transcription factor activity"/>
    <property type="evidence" value="ECO:0007669"/>
    <property type="project" value="InterPro"/>
</dbReference>
<keyword evidence="6" id="KW-0539">Nucleus</keyword>
<dbReference type="PANTHER" id="PTHR10015">
    <property type="entry name" value="HEAT SHOCK TRANSCRIPTION FACTOR"/>
    <property type="match status" value="1"/>
</dbReference>
<dbReference type="Proteomes" id="UP000193498">
    <property type="component" value="Unassembled WGS sequence"/>
</dbReference>
<proteinExistence type="inferred from homology"/>
<dbReference type="AlphaFoldDB" id="A0A1Y1YN97"/>
<evidence type="ECO:0000256" key="1">
    <source>
        <dbReference type="ARBA" id="ARBA00004123"/>
    </source>
</evidence>
<feature type="region of interest" description="Disordered" evidence="9">
    <location>
        <begin position="1"/>
        <end position="28"/>
    </location>
</feature>
<evidence type="ECO:0000313" key="11">
    <source>
        <dbReference type="EMBL" id="ORX99510.1"/>
    </source>
</evidence>
<name>A0A1Y1YN97_9FUNG</name>
<evidence type="ECO:0000256" key="5">
    <source>
        <dbReference type="ARBA" id="ARBA00023163"/>
    </source>
</evidence>
<evidence type="ECO:0000259" key="10">
    <source>
        <dbReference type="SMART" id="SM00415"/>
    </source>
</evidence>
<feature type="compositionally biased region" description="Polar residues" evidence="9">
    <location>
        <begin position="267"/>
        <end position="278"/>
    </location>
</feature>
<dbReference type="GO" id="GO:0005634">
    <property type="term" value="C:nucleus"/>
    <property type="evidence" value="ECO:0007669"/>
    <property type="project" value="UniProtKB-SubCell"/>
</dbReference>